<evidence type="ECO:0000259" key="1">
    <source>
        <dbReference type="Pfam" id="PF04230"/>
    </source>
</evidence>
<feature type="domain" description="Polysaccharide pyruvyl transferase" evidence="1">
    <location>
        <begin position="36"/>
        <end position="329"/>
    </location>
</feature>
<dbReference type="EMBL" id="NFZT01000001">
    <property type="protein sequence ID" value="OWV32661.1"/>
    <property type="molecule type" value="Genomic_DNA"/>
</dbReference>
<reference evidence="3" key="1">
    <citation type="submission" date="2017-05" db="EMBL/GenBank/DDBJ databases">
        <authorList>
            <person name="Lin X."/>
        </authorList>
    </citation>
    <scope>NUCLEOTIDE SEQUENCE [LARGE SCALE GENOMIC DNA]</scope>
    <source>
        <strain evidence="3">JLT2012</strain>
    </source>
</reference>
<proteinExistence type="predicted"/>
<protein>
    <recommendedName>
        <fullName evidence="1">Polysaccharide pyruvyl transferase domain-containing protein</fullName>
    </recommendedName>
</protein>
<sequence length="399" mass="42454">MKRLALRAALAPLRISHPPDGRGAAAIFAPASGGSLGDQAMVDATARRIAARGLEPIVVQQENWDPIPVRSNVLRLVSDGFGAGFAAFAYRLASRCRHAIFIGADVADGVYGPGTPRWFLRMTDALTAAGVDCRLGPFSVSETPNEQVLRDFAARAALKIYARDPVSARRFEKHTGRRPDLATDLAFGLVPELTACCVPAADWIAARGAAGGRAIGVNISTHVTRQGPGKVEAVADGLAAWLRDHKEDGLLLMHHDVRGEGGGDLALSRDLAARLAPEFGQRIDRLPETASAWDVKALAGDLDFVFTGRMHLAIAALGRATPVAALVYQGKFEGLFQNFGLDAAKFCTDLPSMTAERVTSLFAEMAARADDVRSHVEARLPEVEALSLLPVREIGTAPA</sequence>
<organism evidence="2 3">
    <name type="scientific">Pacificimonas flava</name>
    <dbReference type="NCBI Taxonomy" id="1234595"/>
    <lineage>
        <taxon>Bacteria</taxon>
        <taxon>Pseudomonadati</taxon>
        <taxon>Pseudomonadota</taxon>
        <taxon>Alphaproteobacteria</taxon>
        <taxon>Sphingomonadales</taxon>
        <taxon>Sphingosinicellaceae</taxon>
        <taxon>Pacificimonas</taxon>
    </lineage>
</organism>
<evidence type="ECO:0000313" key="3">
    <source>
        <dbReference type="Proteomes" id="UP000198462"/>
    </source>
</evidence>
<dbReference type="PANTHER" id="PTHR36836">
    <property type="entry name" value="COLANIC ACID BIOSYNTHESIS PROTEIN WCAK"/>
    <property type="match status" value="1"/>
</dbReference>
<evidence type="ECO:0000313" key="2">
    <source>
        <dbReference type="EMBL" id="OWV32661.1"/>
    </source>
</evidence>
<dbReference type="Proteomes" id="UP000198462">
    <property type="component" value="Unassembled WGS sequence"/>
</dbReference>
<dbReference type="PANTHER" id="PTHR36836:SF1">
    <property type="entry name" value="COLANIC ACID BIOSYNTHESIS PROTEIN WCAK"/>
    <property type="match status" value="1"/>
</dbReference>
<comment type="caution">
    <text evidence="2">The sequence shown here is derived from an EMBL/GenBank/DDBJ whole genome shotgun (WGS) entry which is preliminary data.</text>
</comment>
<dbReference type="InterPro" id="IPR007345">
    <property type="entry name" value="Polysacch_pyruvyl_Trfase"/>
</dbReference>
<accession>A0A219B2X3</accession>
<gene>
    <name evidence="2" type="ORF">B5C34_03815</name>
</gene>
<name>A0A219B2X3_9SPHN</name>
<dbReference type="AlphaFoldDB" id="A0A219B2X3"/>
<dbReference type="Pfam" id="PF04230">
    <property type="entry name" value="PS_pyruv_trans"/>
    <property type="match status" value="1"/>
</dbReference>
<dbReference type="RefSeq" id="WP_088711454.1">
    <property type="nucleotide sequence ID" value="NZ_NFZT01000001.1"/>
</dbReference>
<dbReference type="OrthoDB" id="1814359at2"/>
<keyword evidence="3" id="KW-1185">Reference proteome</keyword>